<sequence>MSKGCFASFEMNGSSSFDLFNPVHRTSVFDARHMIEIIRI</sequence>
<proteinExistence type="predicted"/>
<evidence type="ECO:0000313" key="2">
    <source>
        <dbReference type="Proteomes" id="UP000019486"/>
    </source>
</evidence>
<protein>
    <submittedName>
        <fullName evidence="1">Uncharacterized protein</fullName>
    </submittedName>
</protein>
<dbReference type="EMBL" id="AVFL01000001">
    <property type="protein sequence ID" value="EWY42800.1"/>
    <property type="molecule type" value="Genomic_DNA"/>
</dbReference>
<organism evidence="1 2">
    <name type="scientific">Skermanella stibiiresistens SB22</name>
    <dbReference type="NCBI Taxonomy" id="1385369"/>
    <lineage>
        <taxon>Bacteria</taxon>
        <taxon>Pseudomonadati</taxon>
        <taxon>Pseudomonadota</taxon>
        <taxon>Alphaproteobacteria</taxon>
        <taxon>Rhodospirillales</taxon>
        <taxon>Azospirillaceae</taxon>
        <taxon>Skermanella</taxon>
    </lineage>
</organism>
<gene>
    <name evidence="1" type="ORF">N825_00720</name>
</gene>
<keyword evidence="2" id="KW-1185">Reference proteome</keyword>
<dbReference type="Proteomes" id="UP000019486">
    <property type="component" value="Unassembled WGS sequence"/>
</dbReference>
<evidence type="ECO:0000313" key="1">
    <source>
        <dbReference type="EMBL" id="EWY42800.1"/>
    </source>
</evidence>
<comment type="caution">
    <text evidence="1">The sequence shown here is derived from an EMBL/GenBank/DDBJ whole genome shotgun (WGS) entry which is preliminary data.</text>
</comment>
<name>W9H958_9PROT</name>
<accession>W9H958</accession>
<reference evidence="1 2" key="1">
    <citation type="submission" date="2013-08" db="EMBL/GenBank/DDBJ databases">
        <title>The genome sequence of Skermanella stibiiresistens.</title>
        <authorList>
            <person name="Zhu W."/>
            <person name="Wang G."/>
        </authorList>
    </citation>
    <scope>NUCLEOTIDE SEQUENCE [LARGE SCALE GENOMIC DNA]</scope>
    <source>
        <strain evidence="1 2">SB22</strain>
    </source>
</reference>
<dbReference type="AlphaFoldDB" id="W9H958"/>